<evidence type="ECO:0000313" key="2">
    <source>
        <dbReference type="Proteomes" id="UP000618931"/>
    </source>
</evidence>
<dbReference type="InterPro" id="IPR024508">
    <property type="entry name" value="DUF3226"/>
</dbReference>
<comment type="caution">
    <text evidence="1">The sequence shown here is derived from an EMBL/GenBank/DDBJ whole genome shotgun (WGS) entry which is preliminary data.</text>
</comment>
<dbReference type="Pfam" id="PF11536">
    <property type="entry name" value="DUF3226"/>
    <property type="match status" value="1"/>
</dbReference>
<sequence>MATRQFNIYVEGTDDHDLVLVLVQQLRATRPHPTIKNTREGQMVTTYLIADATGDTLLISSIGGWKNLGSKQSFPLRQAHDSGGKTLIVFDADEAPAQRAATLRAQIVADEPAPALFLFPGPDQPSELEDLLLQLVQPAHQPVMLCYDGYEHCLQQLVDNGQDYYNTPSKKRRIYDYVNVMPLEGAEWERHHKKGGQKIFENANLWDLNAQAIQPLRDFLDRELP</sequence>
<protein>
    <recommendedName>
        <fullName evidence="3">DUF4276 family protein</fullName>
    </recommendedName>
</protein>
<dbReference type="EMBL" id="JADQDM010000018">
    <property type="protein sequence ID" value="MBF9223760.1"/>
    <property type="molecule type" value="Genomic_DNA"/>
</dbReference>
<keyword evidence="2" id="KW-1185">Reference proteome</keyword>
<dbReference type="RefSeq" id="WP_196295187.1">
    <property type="nucleotide sequence ID" value="NZ_JADQDM010000018.1"/>
</dbReference>
<dbReference type="Proteomes" id="UP000618931">
    <property type="component" value="Unassembled WGS sequence"/>
</dbReference>
<proteinExistence type="predicted"/>
<evidence type="ECO:0008006" key="3">
    <source>
        <dbReference type="Google" id="ProtNLM"/>
    </source>
</evidence>
<gene>
    <name evidence="1" type="ORF">I2H31_21830</name>
</gene>
<evidence type="ECO:0000313" key="1">
    <source>
        <dbReference type="EMBL" id="MBF9223760.1"/>
    </source>
</evidence>
<organism evidence="1 2">
    <name type="scientific">Hymenobacter ruricola</name>
    <dbReference type="NCBI Taxonomy" id="2791023"/>
    <lineage>
        <taxon>Bacteria</taxon>
        <taxon>Pseudomonadati</taxon>
        <taxon>Bacteroidota</taxon>
        <taxon>Cytophagia</taxon>
        <taxon>Cytophagales</taxon>
        <taxon>Hymenobacteraceae</taxon>
        <taxon>Hymenobacter</taxon>
    </lineage>
</organism>
<accession>A0ABS0IA03</accession>
<reference evidence="1 2" key="1">
    <citation type="submission" date="2020-11" db="EMBL/GenBank/DDBJ databases">
        <authorList>
            <person name="Kim M.K."/>
        </authorList>
    </citation>
    <scope>NUCLEOTIDE SEQUENCE [LARGE SCALE GENOMIC DNA]</scope>
    <source>
        <strain evidence="1 2">BT662</strain>
    </source>
</reference>
<name>A0ABS0IA03_9BACT</name>